<protein>
    <submittedName>
        <fullName evidence="1">Polyketide cyclase / dehydrase and lipid transport</fullName>
    </submittedName>
</protein>
<accession>A0A1A9GJV2</accession>
<keyword evidence="2" id="KW-1185">Reference proteome</keyword>
<gene>
    <name evidence="1" type="ORF">I601_1332</name>
</gene>
<dbReference type="KEGG" id="ndk:I601_1332"/>
<evidence type="ECO:0000313" key="2">
    <source>
        <dbReference type="Proteomes" id="UP000077868"/>
    </source>
</evidence>
<dbReference type="AlphaFoldDB" id="A0A1A9GJV2"/>
<organism evidence="1 2">
    <name type="scientific">Nocardioides dokdonensis FR1436</name>
    <dbReference type="NCBI Taxonomy" id="1300347"/>
    <lineage>
        <taxon>Bacteria</taxon>
        <taxon>Bacillati</taxon>
        <taxon>Actinomycetota</taxon>
        <taxon>Actinomycetes</taxon>
        <taxon>Propionibacteriales</taxon>
        <taxon>Nocardioidaceae</taxon>
        <taxon>Nocardioides</taxon>
    </lineage>
</organism>
<dbReference type="STRING" id="1300347.I601_1332"/>
<dbReference type="Pfam" id="PF10604">
    <property type="entry name" value="Polyketide_cyc2"/>
    <property type="match status" value="1"/>
</dbReference>
<dbReference type="PATRIC" id="fig|1300347.3.peg.1332"/>
<dbReference type="SUPFAM" id="SSF55961">
    <property type="entry name" value="Bet v1-like"/>
    <property type="match status" value="1"/>
</dbReference>
<sequence>MTRFSASTEATAVVKATRQEIWDLLVDPDAIAEMTPFVKRITADGEHWRWEMSGLEVLGKNVSPAFTEKMTFTDLERIEFRHDPPEGATERSAVEGWYQLSDADEGTHLATNLEITLDLPLPKVSSKAVTATMSGVIEKMGDRFSKNLLERLGTTEA</sequence>
<dbReference type="InterPro" id="IPR019587">
    <property type="entry name" value="Polyketide_cyclase/dehydratase"/>
</dbReference>
<dbReference type="OrthoDB" id="3574148at2"/>
<dbReference type="Gene3D" id="3.30.530.20">
    <property type="match status" value="1"/>
</dbReference>
<evidence type="ECO:0000313" key="1">
    <source>
        <dbReference type="EMBL" id="ANH37771.1"/>
    </source>
</evidence>
<dbReference type="InterPro" id="IPR023393">
    <property type="entry name" value="START-like_dom_sf"/>
</dbReference>
<dbReference type="EMBL" id="CP015079">
    <property type="protein sequence ID" value="ANH37771.1"/>
    <property type="molecule type" value="Genomic_DNA"/>
</dbReference>
<reference evidence="1 2" key="1">
    <citation type="submission" date="2016-03" db="EMBL/GenBank/DDBJ databases">
        <title>Complete genome sequence of a soil Actinobacterium, Nocardioides dokdonensis FR1436.</title>
        <authorList>
            <person name="Kwon S.-K."/>
            <person name="Kim K."/>
            <person name="Kim J.F."/>
        </authorList>
    </citation>
    <scope>NUCLEOTIDE SEQUENCE [LARGE SCALE GENOMIC DNA]</scope>
    <source>
        <strain evidence="1 2">FR1436</strain>
    </source>
</reference>
<proteinExistence type="predicted"/>
<dbReference type="Proteomes" id="UP000077868">
    <property type="component" value="Chromosome"/>
</dbReference>
<dbReference type="RefSeq" id="WP_068107577.1">
    <property type="nucleotide sequence ID" value="NZ_CP015079.1"/>
</dbReference>
<name>A0A1A9GJV2_9ACTN</name>